<keyword evidence="5" id="KW-0010">Activator</keyword>
<evidence type="ECO:0000256" key="5">
    <source>
        <dbReference type="ARBA" id="ARBA00023159"/>
    </source>
</evidence>
<evidence type="ECO:0000256" key="8">
    <source>
        <dbReference type="ARBA" id="ARBA00030916"/>
    </source>
</evidence>
<dbReference type="Pfam" id="PF11568">
    <property type="entry name" value="Med29"/>
    <property type="match status" value="1"/>
</dbReference>
<dbReference type="AlphaFoldDB" id="Q5ISW4"/>
<comment type="subcellular location">
    <subcellularLocation>
        <location evidence="1">Nucleus</location>
    </subcellularLocation>
</comment>
<dbReference type="GO" id="GO:0003712">
    <property type="term" value="F:transcription coregulator activity"/>
    <property type="evidence" value="ECO:0007669"/>
    <property type="project" value="TreeGrafter"/>
</dbReference>
<keyword evidence="4" id="KW-0805">Transcription regulation</keyword>
<dbReference type="EMBL" id="AY648339">
    <property type="protein sequence ID" value="AAV65895.1"/>
    <property type="molecule type" value="mRNA"/>
</dbReference>
<dbReference type="InterPro" id="IPR021018">
    <property type="entry name" value="Mediator_Med29_met"/>
</dbReference>
<evidence type="ECO:0000256" key="3">
    <source>
        <dbReference type="ARBA" id="ARBA00019684"/>
    </source>
</evidence>
<organism evidence="10">
    <name type="scientific">Megaselia scalaris</name>
    <name type="common">Humpbacked fly</name>
    <name type="synonym">Phora scalaris</name>
    <dbReference type="NCBI Taxonomy" id="36166"/>
    <lineage>
        <taxon>Eukaryota</taxon>
        <taxon>Metazoa</taxon>
        <taxon>Ecdysozoa</taxon>
        <taxon>Arthropoda</taxon>
        <taxon>Hexapoda</taxon>
        <taxon>Insecta</taxon>
        <taxon>Pterygota</taxon>
        <taxon>Neoptera</taxon>
        <taxon>Endopterygota</taxon>
        <taxon>Diptera</taxon>
        <taxon>Brachycera</taxon>
        <taxon>Muscomorpha</taxon>
        <taxon>Platypezoidea</taxon>
        <taxon>Phoridae</taxon>
        <taxon>Megaseliini</taxon>
        <taxon>Megaselia</taxon>
    </lineage>
</organism>
<sequence length="182" mass="20114">MMPVAVGMMQQNSPQQPMPMQNIPPGVQMPVQGAPPQQQMPQMPHQLDNIGKIKASLGPLKESLQNTFKAAAAVLQKNSSVDNLKRDNCDPPKFEKHLEDFYSICDQIELHLVTAASCIQQQNSAQKYLPGNVASMQFNPTDNQMNVMSYSNYLNTVRSHVATAKELHDTFISASQNISSSD</sequence>
<evidence type="ECO:0000256" key="1">
    <source>
        <dbReference type="ARBA" id="ARBA00004123"/>
    </source>
</evidence>
<keyword evidence="6" id="KW-0804">Transcription</keyword>
<evidence type="ECO:0000256" key="9">
    <source>
        <dbReference type="ARBA" id="ARBA00031963"/>
    </source>
</evidence>
<name>Q5ISW4_MEGSC</name>
<comment type="similarity">
    <text evidence="2">Belongs to the Mediator complex subunit 29 family.</text>
</comment>
<dbReference type="GO" id="GO:0016592">
    <property type="term" value="C:mediator complex"/>
    <property type="evidence" value="ECO:0007669"/>
    <property type="project" value="InterPro"/>
</dbReference>
<dbReference type="GO" id="GO:0006357">
    <property type="term" value="P:regulation of transcription by RNA polymerase II"/>
    <property type="evidence" value="ECO:0007669"/>
    <property type="project" value="TreeGrafter"/>
</dbReference>
<evidence type="ECO:0000256" key="6">
    <source>
        <dbReference type="ARBA" id="ARBA00023163"/>
    </source>
</evidence>
<reference evidence="10" key="1">
    <citation type="journal article" date="2005" name="Dev. Genes Evol.">
        <title>Functional conservation and divergence of intersex, a gene required for female differentiation in Drosophila melanogaster.</title>
        <authorList>
            <person name="Siegal M.L."/>
            <person name="Baker B.S."/>
        </authorList>
    </citation>
    <scope>NUCLEOTIDE SEQUENCE</scope>
</reference>
<dbReference type="PANTHER" id="PTHR28314">
    <property type="entry name" value="MEDIATOR OF RNA POLYMERASE II TRANSCRIPTION SUBUNIT 29"/>
    <property type="match status" value="1"/>
</dbReference>
<evidence type="ECO:0000256" key="4">
    <source>
        <dbReference type="ARBA" id="ARBA00023015"/>
    </source>
</evidence>
<evidence type="ECO:0000256" key="7">
    <source>
        <dbReference type="ARBA" id="ARBA00023242"/>
    </source>
</evidence>
<protein>
    <recommendedName>
        <fullName evidence="3">Mediator of RNA polymerase II transcription subunit 29</fullName>
    </recommendedName>
    <alternativeName>
        <fullName evidence="9">Mediator complex subunit 29</fullName>
    </alternativeName>
    <alternativeName>
        <fullName evidence="8">Protein intersex</fullName>
    </alternativeName>
</protein>
<keyword evidence="7" id="KW-0539">Nucleus</keyword>
<evidence type="ECO:0000256" key="2">
    <source>
        <dbReference type="ARBA" id="ARBA00009851"/>
    </source>
</evidence>
<proteinExistence type="evidence at transcript level"/>
<evidence type="ECO:0000313" key="10">
    <source>
        <dbReference type="EMBL" id="AAV65895.1"/>
    </source>
</evidence>
<accession>Q5ISW4</accession>
<gene>
    <name evidence="10" type="primary">ix</name>
</gene>
<dbReference type="PANTHER" id="PTHR28314:SF1">
    <property type="entry name" value="MEDIATOR OF RNA POLYMERASE II TRANSCRIPTION SUBUNIT 29"/>
    <property type="match status" value="1"/>
</dbReference>